<dbReference type="InterPro" id="IPR005299">
    <property type="entry name" value="MeTrfase_7"/>
</dbReference>
<keyword evidence="2" id="KW-0460">Magnesium</keyword>
<keyword evidence="4" id="KW-1185">Reference proteome</keyword>
<dbReference type="SUPFAM" id="SSF53335">
    <property type="entry name" value="S-adenosyl-L-methionine-dependent methyltransferases"/>
    <property type="match status" value="1"/>
</dbReference>
<name>A0A4Y7ILZ8_PAPSO</name>
<evidence type="ECO:0000256" key="1">
    <source>
        <dbReference type="ARBA" id="ARBA00022723"/>
    </source>
</evidence>
<dbReference type="Gene3D" id="1.10.1200.270">
    <property type="entry name" value="Methyltransferase, alpha-helical capping domain"/>
    <property type="match status" value="1"/>
</dbReference>
<gene>
    <name evidence="3" type="ORF">C5167_018338</name>
</gene>
<evidence type="ECO:0000313" key="4">
    <source>
        <dbReference type="Proteomes" id="UP000316621"/>
    </source>
</evidence>
<sequence length="247" mass="27425">RRGIDRSQGMTKEAIAKEFNVENQLINNPNTTIRIADLGCSVGSNCLSAVNDIIEAVDLKFKSYIEGLKLMQTVIPEFQQVYQVGDINSSAWNEGRTHYSNASNVVFQAYSDQYVVDMEAFLRARGHEIIPGGLMFILVPAITDETLVSQTSPGLLLHVLGSCLMEMAKLDIVDQAKVDSFNLPVYFTSPKQMKELVERTGCFTVKRLERLETVFPRASSGARIISNHTRAIVEEIIKHTLGSAITI</sequence>
<dbReference type="GO" id="GO:0046872">
    <property type="term" value="F:metal ion binding"/>
    <property type="evidence" value="ECO:0007669"/>
    <property type="project" value="UniProtKB-KW"/>
</dbReference>
<protein>
    <submittedName>
        <fullName evidence="3">Uncharacterized protein</fullName>
    </submittedName>
</protein>
<dbReference type="InterPro" id="IPR042086">
    <property type="entry name" value="MeTrfase_capping"/>
</dbReference>
<feature type="non-terminal residue" evidence="3">
    <location>
        <position position="1"/>
    </location>
</feature>
<evidence type="ECO:0000313" key="3">
    <source>
        <dbReference type="EMBL" id="RZC49913.1"/>
    </source>
</evidence>
<organism evidence="3 4">
    <name type="scientific">Papaver somniferum</name>
    <name type="common">Opium poppy</name>
    <dbReference type="NCBI Taxonomy" id="3469"/>
    <lineage>
        <taxon>Eukaryota</taxon>
        <taxon>Viridiplantae</taxon>
        <taxon>Streptophyta</taxon>
        <taxon>Embryophyta</taxon>
        <taxon>Tracheophyta</taxon>
        <taxon>Spermatophyta</taxon>
        <taxon>Magnoliopsida</taxon>
        <taxon>Ranunculales</taxon>
        <taxon>Papaveraceae</taxon>
        <taxon>Papaveroideae</taxon>
        <taxon>Papaver</taxon>
    </lineage>
</organism>
<dbReference type="EMBL" id="CM010716">
    <property type="protein sequence ID" value="RZC49913.1"/>
    <property type="molecule type" value="Genomic_DNA"/>
</dbReference>
<dbReference type="Gramene" id="RZC49913">
    <property type="protein sequence ID" value="RZC49913"/>
    <property type="gene ID" value="C5167_018338"/>
</dbReference>
<dbReference type="Proteomes" id="UP000316621">
    <property type="component" value="Chromosome 2"/>
</dbReference>
<proteinExistence type="predicted"/>
<reference evidence="3 4" key="1">
    <citation type="journal article" date="2018" name="Science">
        <title>The opium poppy genome and morphinan production.</title>
        <authorList>
            <person name="Guo L."/>
            <person name="Winzer T."/>
            <person name="Yang X."/>
            <person name="Li Y."/>
            <person name="Ning Z."/>
            <person name="He Z."/>
            <person name="Teodor R."/>
            <person name="Lu Y."/>
            <person name="Bowser T.A."/>
            <person name="Graham I.A."/>
            <person name="Ye K."/>
        </authorList>
    </citation>
    <scope>NUCLEOTIDE SEQUENCE [LARGE SCALE GENOMIC DNA]</scope>
    <source>
        <strain evidence="4">cv. HN1</strain>
        <tissue evidence="3">Leaves</tissue>
    </source>
</reference>
<dbReference type="GO" id="GO:0008168">
    <property type="term" value="F:methyltransferase activity"/>
    <property type="evidence" value="ECO:0007669"/>
    <property type="project" value="InterPro"/>
</dbReference>
<dbReference type="AlphaFoldDB" id="A0A4Y7ILZ8"/>
<keyword evidence="1" id="KW-0479">Metal-binding</keyword>
<evidence type="ECO:0000256" key="2">
    <source>
        <dbReference type="ARBA" id="ARBA00022842"/>
    </source>
</evidence>
<accession>A0A4Y7ILZ8</accession>
<dbReference type="InterPro" id="IPR029063">
    <property type="entry name" value="SAM-dependent_MTases_sf"/>
</dbReference>
<dbReference type="Pfam" id="PF03492">
    <property type="entry name" value="Methyltransf_7"/>
    <property type="match status" value="2"/>
</dbReference>
<dbReference type="Gene3D" id="3.40.50.150">
    <property type="entry name" value="Vaccinia Virus protein VP39"/>
    <property type="match status" value="2"/>
</dbReference>
<dbReference type="PANTHER" id="PTHR31009">
    <property type="entry name" value="S-ADENOSYL-L-METHIONINE:CARBOXYL METHYLTRANSFERASE FAMILY PROTEIN"/>
    <property type="match status" value="1"/>
</dbReference>